<evidence type="ECO:0000313" key="2">
    <source>
        <dbReference type="EMBL" id="KAG0560048.1"/>
    </source>
</evidence>
<accession>A0A8T0GQS7</accession>
<keyword evidence="3" id="KW-1185">Reference proteome</keyword>
<feature type="region of interest" description="Disordered" evidence="1">
    <location>
        <begin position="103"/>
        <end position="161"/>
    </location>
</feature>
<feature type="compositionally biased region" description="Polar residues" evidence="1">
    <location>
        <begin position="140"/>
        <end position="153"/>
    </location>
</feature>
<name>A0A8T0GQS7_CERPU</name>
<comment type="caution">
    <text evidence="2">The sequence shown here is derived from an EMBL/GenBank/DDBJ whole genome shotgun (WGS) entry which is preliminary data.</text>
</comment>
<feature type="region of interest" description="Disordered" evidence="1">
    <location>
        <begin position="196"/>
        <end position="228"/>
    </location>
</feature>
<gene>
    <name evidence="2" type="ORF">KC19_10G150500</name>
</gene>
<dbReference type="AlphaFoldDB" id="A0A8T0GQS7"/>
<feature type="compositionally biased region" description="Polar residues" evidence="1">
    <location>
        <begin position="103"/>
        <end position="123"/>
    </location>
</feature>
<organism evidence="2 3">
    <name type="scientific">Ceratodon purpureus</name>
    <name type="common">Fire moss</name>
    <name type="synonym">Dicranum purpureum</name>
    <dbReference type="NCBI Taxonomy" id="3225"/>
    <lineage>
        <taxon>Eukaryota</taxon>
        <taxon>Viridiplantae</taxon>
        <taxon>Streptophyta</taxon>
        <taxon>Embryophyta</taxon>
        <taxon>Bryophyta</taxon>
        <taxon>Bryophytina</taxon>
        <taxon>Bryopsida</taxon>
        <taxon>Dicranidae</taxon>
        <taxon>Pseudoditrichales</taxon>
        <taxon>Ditrichaceae</taxon>
        <taxon>Ceratodon</taxon>
    </lineage>
</organism>
<feature type="compositionally biased region" description="Basic and acidic residues" evidence="1">
    <location>
        <begin position="219"/>
        <end position="228"/>
    </location>
</feature>
<feature type="compositionally biased region" description="Low complexity" evidence="1">
    <location>
        <begin position="196"/>
        <end position="216"/>
    </location>
</feature>
<dbReference type="EMBL" id="CM026431">
    <property type="protein sequence ID" value="KAG0560048.1"/>
    <property type="molecule type" value="Genomic_DNA"/>
</dbReference>
<protein>
    <submittedName>
        <fullName evidence="2">Uncharacterized protein</fullName>
    </submittedName>
</protein>
<proteinExistence type="predicted"/>
<evidence type="ECO:0000256" key="1">
    <source>
        <dbReference type="SAM" id="MobiDB-lite"/>
    </source>
</evidence>
<evidence type="ECO:0000313" key="3">
    <source>
        <dbReference type="Proteomes" id="UP000822688"/>
    </source>
</evidence>
<dbReference type="Proteomes" id="UP000822688">
    <property type="component" value="Chromosome 10"/>
</dbReference>
<sequence length="228" mass="21596">MAATSAMTTLSGSAVAAPAHRLSSTAAFGSSGVQQLCVVRPSAKSAKIVAARASLSDEEQSSTKPQMLVALVAAGAALALAATPISPANAGLFGGDAKVERGASSNFPSNEGTGTKVGSNSDVRGSVGTPLGEGAGNKVGENSATRGSASTGTPLGEGNLSGSGVGVPNVGAVAENAKDAVKGGLPGGLPNPFNMGGAPDVSGAASSAKDAASNVAGVVKDKLPGGVN</sequence>
<reference evidence="2" key="1">
    <citation type="submission" date="2020-06" db="EMBL/GenBank/DDBJ databases">
        <title>WGS assembly of Ceratodon purpureus strain R40.</title>
        <authorList>
            <person name="Carey S.B."/>
            <person name="Jenkins J."/>
            <person name="Shu S."/>
            <person name="Lovell J.T."/>
            <person name="Sreedasyam A."/>
            <person name="Maumus F."/>
            <person name="Tiley G.P."/>
            <person name="Fernandez-Pozo N."/>
            <person name="Barry K."/>
            <person name="Chen C."/>
            <person name="Wang M."/>
            <person name="Lipzen A."/>
            <person name="Daum C."/>
            <person name="Saski C.A."/>
            <person name="Payton A.C."/>
            <person name="Mcbreen J.C."/>
            <person name="Conrad R.E."/>
            <person name="Kollar L.M."/>
            <person name="Olsson S."/>
            <person name="Huttunen S."/>
            <person name="Landis J.B."/>
            <person name="Wickett N.J."/>
            <person name="Johnson M.G."/>
            <person name="Rensing S.A."/>
            <person name="Grimwood J."/>
            <person name="Schmutz J."/>
            <person name="Mcdaniel S.F."/>
        </authorList>
    </citation>
    <scope>NUCLEOTIDE SEQUENCE</scope>
    <source>
        <strain evidence="2">R40</strain>
    </source>
</reference>